<dbReference type="FunCoup" id="A0A409XG29">
    <property type="interactions" value="159"/>
</dbReference>
<gene>
    <name evidence="12" type="ORF">CVT25_014107</name>
</gene>
<keyword evidence="6" id="KW-0805">Transcription regulation</keyword>
<dbReference type="STRING" id="93625.A0A409XG29"/>
<evidence type="ECO:0000256" key="1">
    <source>
        <dbReference type="ARBA" id="ARBA00004123"/>
    </source>
</evidence>
<dbReference type="InterPro" id="IPR013087">
    <property type="entry name" value="Znf_C2H2_type"/>
</dbReference>
<organism evidence="12 13">
    <name type="scientific">Psilocybe cyanescens</name>
    <dbReference type="NCBI Taxonomy" id="93625"/>
    <lineage>
        <taxon>Eukaryota</taxon>
        <taxon>Fungi</taxon>
        <taxon>Dikarya</taxon>
        <taxon>Basidiomycota</taxon>
        <taxon>Agaricomycotina</taxon>
        <taxon>Agaricomycetes</taxon>
        <taxon>Agaricomycetidae</taxon>
        <taxon>Agaricales</taxon>
        <taxon>Agaricineae</taxon>
        <taxon>Strophariaceae</taxon>
        <taxon>Psilocybe</taxon>
    </lineage>
</organism>
<dbReference type="SMART" id="SM00355">
    <property type="entry name" value="ZnF_C2H2"/>
    <property type="match status" value="8"/>
</dbReference>
<feature type="region of interest" description="Disordered" evidence="10">
    <location>
        <begin position="227"/>
        <end position="248"/>
    </location>
</feature>
<feature type="domain" description="C2H2-type" evidence="11">
    <location>
        <begin position="129"/>
        <end position="158"/>
    </location>
</feature>
<dbReference type="InterPro" id="IPR036236">
    <property type="entry name" value="Znf_C2H2_sf"/>
</dbReference>
<evidence type="ECO:0000256" key="3">
    <source>
        <dbReference type="ARBA" id="ARBA00022737"/>
    </source>
</evidence>
<keyword evidence="8" id="KW-0539">Nucleus</keyword>
<evidence type="ECO:0000313" key="13">
    <source>
        <dbReference type="Proteomes" id="UP000283269"/>
    </source>
</evidence>
<dbReference type="InterPro" id="IPR051061">
    <property type="entry name" value="Zinc_finger_trans_reg"/>
</dbReference>
<evidence type="ECO:0000256" key="9">
    <source>
        <dbReference type="PROSITE-ProRule" id="PRU00042"/>
    </source>
</evidence>
<dbReference type="GO" id="GO:0005634">
    <property type="term" value="C:nucleus"/>
    <property type="evidence" value="ECO:0007669"/>
    <property type="project" value="UniProtKB-SubCell"/>
</dbReference>
<feature type="region of interest" description="Disordered" evidence="10">
    <location>
        <begin position="310"/>
        <end position="334"/>
    </location>
</feature>
<evidence type="ECO:0000256" key="7">
    <source>
        <dbReference type="ARBA" id="ARBA00023163"/>
    </source>
</evidence>
<feature type="domain" description="C2H2-type" evidence="11">
    <location>
        <begin position="70"/>
        <end position="99"/>
    </location>
</feature>
<name>A0A409XG29_PSICY</name>
<keyword evidence="2" id="KW-0479">Metal-binding</keyword>
<feature type="domain" description="C2H2-type" evidence="11">
    <location>
        <begin position="284"/>
        <end position="314"/>
    </location>
</feature>
<dbReference type="EMBL" id="NHYD01001843">
    <property type="protein sequence ID" value="PPQ89706.1"/>
    <property type="molecule type" value="Genomic_DNA"/>
</dbReference>
<accession>A0A409XG29</accession>
<protein>
    <recommendedName>
        <fullName evidence="11">C2H2-type domain-containing protein</fullName>
    </recommendedName>
</protein>
<keyword evidence="4 9" id="KW-0863">Zinc-finger</keyword>
<dbReference type="SUPFAM" id="SSF57667">
    <property type="entry name" value="beta-beta-alpha zinc fingers"/>
    <property type="match status" value="3"/>
</dbReference>
<feature type="compositionally biased region" description="Acidic residues" evidence="10">
    <location>
        <begin position="319"/>
        <end position="330"/>
    </location>
</feature>
<proteinExistence type="predicted"/>
<dbReference type="PANTHER" id="PTHR46179:SF13">
    <property type="entry name" value="C2H2-TYPE DOMAIN-CONTAINING PROTEIN"/>
    <property type="match status" value="1"/>
</dbReference>
<comment type="subcellular location">
    <subcellularLocation>
        <location evidence="1">Nucleus</location>
    </subcellularLocation>
</comment>
<dbReference type="Proteomes" id="UP000283269">
    <property type="component" value="Unassembled WGS sequence"/>
</dbReference>
<dbReference type="AlphaFoldDB" id="A0A409XG29"/>
<feature type="domain" description="C2H2-type" evidence="11">
    <location>
        <begin position="253"/>
        <end position="283"/>
    </location>
</feature>
<keyword evidence="5" id="KW-0862">Zinc</keyword>
<keyword evidence="3" id="KW-0677">Repeat</keyword>
<evidence type="ECO:0000256" key="4">
    <source>
        <dbReference type="ARBA" id="ARBA00022771"/>
    </source>
</evidence>
<evidence type="ECO:0000256" key="5">
    <source>
        <dbReference type="ARBA" id="ARBA00022833"/>
    </source>
</evidence>
<dbReference type="PROSITE" id="PS50157">
    <property type="entry name" value="ZINC_FINGER_C2H2_2"/>
    <property type="match status" value="4"/>
</dbReference>
<keyword evidence="13" id="KW-1185">Reference proteome</keyword>
<dbReference type="GO" id="GO:0000981">
    <property type="term" value="F:DNA-binding transcription factor activity, RNA polymerase II-specific"/>
    <property type="evidence" value="ECO:0007669"/>
    <property type="project" value="UniProtKB-ARBA"/>
</dbReference>
<feature type="region of interest" description="Disordered" evidence="10">
    <location>
        <begin position="27"/>
        <end position="51"/>
    </location>
</feature>
<keyword evidence="7" id="KW-0804">Transcription</keyword>
<dbReference type="Pfam" id="PF00096">
    <property type="entry name" value="zf-C2H2"/>
    <property type="match status" value="2"/>
</dbReference>
<evidence type="ECO:0000256" key="2">
    <source>
        <dbReference type="ARBA" id="ARBA00022723"/>
    </source>
</evidence>
<evidence type="ECO:0000256" key="6">
    <source>
        <dbReference type="ARBA" id="ARBA00023015"/>
    </source>
</evidence>
<evidence type="ECO:0000313" key="12">
    <source>
        <dbReference type="EMBL" id="PPQ89706.1"/>
    </source>
</evidence>
<dbReference type="PANTHER" id="PTHR46179">
    <property type="entry name" value="ZINC FINGER PROTEIN"/>
    <property type="match status" value="1"/>
</dbReference>
<dbReference type="OrthoDB" id="427030at2759"/>
<comment type="caution">
    <text evidence="12">The sequence shown here is derived from an EMBL/GenBank/DDBJ whole genome shotgun (WGS) entry which is preliminary data.</text>
</comment>
<dbReference type="GO" id="GO:0000978">
    <property type="term" value="F:RNA polymerase II cis-regulatory region sequence-specific DNA binding"/>
    <property type="evidence" value="ECO:0007669"/>
    <property type="project" value="UniProtKB-ARBA"/>
</dbReference>
<evidence type="ECO:0000256" key="10">
    <source>
        <dbReference type="SAM" id="MobiDB-lite"/>
    </source>
</evidence>
<dbReference type="InParanoid" id="A0A409XG29"/>
<dbReference type="FunFam" id="3.30.160.60:FF:001102">
    <property type="entry name" value="Transcription factor IIIA"/>
    <property type="match status" value="1"/>
</dbReference>
<dbReference type="Gene3D" id="3.30.160.60">
    <property type="entry name" value="Classic Zinc Finger"/>
    <property type="match status" value="3"/>
</dbReference>
<feature type="compositionally biased region" description="Acidic residues" evidence="10">
    <location>
        <begin position="227"/>
        <end position="236"/>
    </location>
</feature>
<sequence>MKQTQTTVLGKRKATAHSDTFVLLLSPTPSSSAPLPEEPDTDSSYNQASGSNGNLIIVNGNLIPQTKKCYRCTYQGCEKAYSKPSRLEEHERSHTGQCTENDCLEAFSKHHLLRAHICSEHAPPGTKPYRCSHEGCTKSFDTNQHLRTHQKTHDDKRYTCVHPNCLATDDHAPIYFPTWSALQSHIRTNHPPTCLHPSCNGRTFSNQVNLRNHLKLHEQREIDIDIGNDIESDNESDGPARKKRRGGEHGREWICEFSDCGKDFKSKKSMTTHMNVTHLGQRNFICQYADCKRSFGYKHLLQRHLAKLHTSESTGADATNDESSEAEDQNQEPAFDIDAITGQTYAQSAEVRLREAKALRCPFPFLRDLTGDDSDPTVMDVLTRGCDYVFNRGYDLRRHLDASHDTVVSKETVDAWVRRQKKISPRH</sequence>
<evidence type="ECO:0000256" key="8">
    <source>
        <dbReference type="ARBA" id="ARBA00023242"/>
    </source>
</evidence>
<dbReference type="GO" id="GO:0008270">
    <property type="term" value="F:zinc ion binding"/>
    <property type="evidence" value="ECO:0007669"/>
    <property type="project" value="UniProtKB-KW"/>
</dbReference>
<reference evidence="12 13" key="1">
    <citation type="journal article" date="2018" name="Evol. Lett.">
        <title>Horizontal gene cluster transfer increased hallucinogenic mushroom diversity.</title>
        <authorList>
            <person name="Reynolds H.T."/>
            <person name="Vijayakumar V."/>
            <person name="Gluck-Thaler E."/>
            <person name="Korotkin H.B."/>
            <person name="Matheny P.B."/>
            <person name="Slot J.C."/>
        </authorList>
    </citation>
    <scope>NUCLEOTIDE SEQUENCE [LARGE SCALE GENOMIC DNA]</scope>
    <source>
        <strain evidence="12 13">2631</strain>
    </source>
</reference>
<dbReference type="FunFam" id="3.30.160.60:FF:000072">
    <property type="entry name" value="zinc finger protein 143 isoform X1"/>
    <property type="match status" value="1"/>
</dbReference>
<evidence type="ECO:0000259" key="11">
    <source>
        <dbReference type="PROSITE" id="PS50157"/>
    </source>
</evidence>
<dbReference type="PROSITE" id="PS00028">
    <property type="entry name" value="ZINC_FINGER_C2H2_1"/>
    <property type="match status" value="4"/>
</dbReference>